<dbReference type="EC" id="6.3.4.19" evidence="3"/>
<feature type="transmembrane region" description="Helical" evidence="13">
    <location>
        <begin position="1851"/>
        <end position="1870"/>
    </location>
</feature>
<proteinExistence type="inferred from homology"/>
<dbReference type="InterPro" id="IPR039309">
    <property type="entry name" value="BT1"/>
</dbReference>
<feature type="transmembrane region" description="Helical" evidence="13">
    <location>
        <begin position="1233"/>
        <end position="1251"/>
    </location>
</feature>
<evidence type="ECO:0000256" key="12">
    <source>
        <dbReference type="ARBA" id="ARBA00048539"/>
    </source>
</evidence>
<feature type="transmembrane region" description="Helical" evidence="13">
    <location>
        <begin position="2701"/>
        <end position="2725"/>
    </location>
</feature>
<evidence type="ECO:0000256" key="7">
    <source>
        <dbReference type="ARBA" id="ARBA00022694"/>
    </source>
</evidence>
<dbReference type="PANTHER" id="PTHR31585">
    <property type="entry name" value="FOLATE-BIOPTERIN TRANSPORTER 1, CHLOROPLASTIC"/>
    <property type="match status" value="1"/>
</dbReference>
<feature type="transmembrane region" description="Helical" evidence="13">
    <location>
        <begin position="1984"/>
        <end position="2003"/>
    </location>
</feature>
<dbReference type="InterPro" id="IPR010323">
    <property type="entry name" value="DUF924"/>
</dbReference>
<feature type="transmembrane region" description="Helical" evidence="13">
    <location>
        <begin position="2490"/>
        <end position="2511"/>
    </location>
</feature>
<feature type="transmembrane region" description="Helical" evidence="13">
    <location>
        <begin position="810"/>
        <end position="830"/>
    </location>
</feature>
<keyword evidence="4" id="KW-0813">Transport</keyword>
<feature type="transmembrane region" description="Helical" evidence="13">
    <location>
        <begin position="2746"/>
        <end position="2766"/>
    </location>
</feature>
<reference evidence="15 16" key="1">
    <citation type="journal article" date="2014" name="Genome Biol. Evol.">
        <title>The secreted proteins of Achlya hypogyna and Thraustotheca clavata identify the ancestral oomycete secretome and reveal gene acquisitions by horizontal gene transfer.</title>
        <authorList>
            <person name="Misner I."/>
            <person name="Blouin N."/>
            <person name="Leonard G."/>
            <person name="Richards T.A."/>
            <person name="Lane C.E."/>
        </authorList>
    </citation>
    <scope>NUCLEOTIDE SEQUENCE [LARGE SCALE GENOMIC DNA]</scope>
    <source>
        <strain evidence="15 16">ATCC 34112</strain>
    </source>
</reference>
<feature type="transmembrane region" description="Helical" evidence="13">
    <location>
        <begin position="1271"/>
        <end position="1291"/>
    </location>
</feature>
<comment type="catalytic activity">
    <reaction evidence="12">
        <text>cytidine(34) in tRNA(Ile2) + L-lysine + ATP = lysidine(34) in tRNA(Ile2) + AMP + diphosphate + H(+)</text>
        <dbReference type="Rhea" id="RHEA:43744"/>
        <dbReference type="Rhea" id="RHEA-COMP:10625"/>
        <dbReference type="Rhea" id="RHEA-COMP:10670"/>
        <dbReference type="ChEBI" id="CHEBI:15378"/>
        <dbReference type="ChEBI" id="CHEBI:30616"/>
        <dbReference type="ChEBI" id="CHEBI:32551"/>
        <dbReference type="ChEBI" id="CHEBI:33019"/>
        <dbReference type="ChEBI" id="CHEBI:82748"/>
        <dbReference type="ChEBI" id="CHEBI:83665"/>
        <dbReference type="ChEBI" id="CHEBI:456215"/>
        <dbReference type="EC" id="6.3.4.19"/>
    </reaction>
</comment>
<feature type="transmembrane region" description="Helical" evidence="13">
    <location>
        <begin position="1904"/>
        <end position="1924"/>
    </location>
</feature>
<dbReference type="SUPFAM" id="SSF103473">
    <property type="entry name" value="MFS general substrate transporter"/>
    <property type="match status" value="4"/>
</dbReference>
<feature type="transmembrane region" description="Helical" evidence="13">
    <location>
        <begin position="2393"/>
        <end position="2412"/>
    </location>
</feature>
<dbReference type="Gene3D" id="1.20.1250.20">
    <property type="entry name" value="MFS general substrate transporter like domains"/>
    <property type="match status" value="6"/>
</dbReference>
<feature type="transmembrane region" description="Helical" evidence="13">
    <location>
        <begin position="2786"/>
        <end position="2811"/>
    </location>
</feature>
<feature type="transmembrane region" description="Helical" evidence="13">
    <location>
        <begin position="2447"/>
        <end position="2470"/>
    </location>
</feature>
<sequence length="2825" mass="315249">MAEEVLAFWFEGYQKEIYRTKWFPANGSEIQAQTDQLITTKFSALLQAAERRELHENWCSKKESFVALIVLLDQFSRHIYRHDADKRAANDVLALELAEAFVADGHHEHVPTNYFVFALMPFRHTPTHERLADVLKHIDNREALLADHTDILSKFRRTTVQRQAHLRPTSNSVVVNENGEEEFDILERDAFLHPEEEKLMPKHALTPLMHTFLNEMKAGSPSCPAIGISLSGGVDSMVIAYLLVKLAPRYNNYKVVAVHIDYKNRVESTAEATYVEEWCKPLGIECYVRRIDECRRATTKREDYERISRDIRYTTYAEVMARHSIPGMCVGHHRGDVQENVISNMMKGQSLLGLNGMSTSSMVNGVRIWRPLLAIDKDAIFDFAHTFGVPYMKDTTPQWSTRGKLRRQLMPLLQEMYGTGWCTAVGKNTDFATGYLNNLSNLGEEATECASVLENMLLGPVLSTVQHSNLAVWVDLTLLVSQPMFIWKEILRRVCHERMGERMIRDKPMLELQLKVLKSNMKASWITLKKQTKSFVTADKQLILFREPVFQHKVPKGMNIPMGETIWHKWHINLSEAEGPVKDEQRLDMWDVIKNNGLVYYLPHAPEYAIDTEDRDVSLRSIDKCLTDAMPLVVNRGVFSDSTKIVRVELYYAKRPGPMELQERVSYVSATMEKAGNAEYTDAKTPGELEDGALRAGGPPVYTSREVLGLLTQYVCVGLMYVCLPNLVYPVMQGYYQVSGVQYNSTKSLVGLGWSLKVFVGLLSDCVPIYGYRRKSWMMVGWTLCLGFMLVLSCMNLGQPYYTDNDVANISQGGVVAILFGLATISYIVADVPSDALVVEYAQREPLATRGRMQSLVYTTRTVAGVVSTAICGFCMDSPRFAGNFTWDFGANTMYIILCVPCVTMIPVAYFVIHDTKQEAANFKEYAKQVWQLVQKRAMWQIMLFNFFYNLFAGGFASTAANNVMNYWAKVENLNNQIMSIVGSLIFATIVASISKWGTGWNWRIVVVSTTLTTAAIDAIVQYCTFYDVLRNQWFYLGVLLLSNSLRLAEVGNEAVIYGLSTTVSNLSSCVGPVLANLMYSKFDVSQAAIISDTDHVRNQVAETYGIYYSGGAFISIILPSQKLHLHQLKEHGGNYPMIGGAVLTFCLCMLIYSIVCSILSMAPSTSCLPIAGGPGAMDLQERVSYVSATRDKEANENYNDAKTPGELEDGALRAGGPPVYTSREVLGLLSQYVCVGLIYGCLPNILYPVITGYYHLTGAQYNSAKTLLTIGWSLKAFIGMLSDCVPIYGYRRKSWMMIGWTCCLCFLLALSCMDLGEPYYREDGVGDIDPINRTAAQNLTINPDAQTKGGIVAILFGLTTISYLIADVPSDALVVEYAQREPLATRGRMQSLIYTTRTVCTTVSTAIAGFCMNSPRFAGDFTWDFGVNTMYIILCIPAVIMIPVTFFFIHDTKQQAVKFSVYCKNVWEIIQRRAMWQVMLFNFFYNLFGGGFSSTAAPYVQLHWAKVQNLNNQIMTIVSNLIFASIVAAIGKWGTNWNWRIVVVTTTLATAAIDCIVQLCTFYDVLRNQWFYLGVPLAEQLPQGVLFIVTTFMIVELAEVGNEGVIYGLLTTVSNLPGAVGPVLANLIYKNFDVSEDDIVSDSKHVRNQVAETYLIYYSGFIIACFFSFFLPPQKVQLHELQRSGGKYPLVGGLVLCFCFCMLVYSITCSFLSMFKSTKCLVIAGGFSGKELQERVSYISATADKKANDGYDDAKTPGELEDGALRAGGPPVYTSREVLGLLCQYVCVGLIYGCLPNILYPVFAGYYHLTGAQYNSAKTLVNIGWSLKVFVGMLSDCVPIKGYRRKSWMMVGWTCCLCFMLVLSCMDLGEPYYTDHDVSKIAAANRDLEQNATINHDAQTKGGIVAILFGLATISYIIADVPSDALVVEYAQREPLATRGRMQSLVYTTRTVCSTISIAIAGFCMNSPRFTGDFSWDFGVNTMYIILCVPCVIMIPITFFFIHDTKHEAANFTQYCKQVWNIIQRRAMWQVMLFNFFYNLFGGGFSSTAAPYVQLYWAQVENLNSQIMTIISNLIFATIVAAIGKWGTNWNWRIVVTTTTLCTAAIDSIVQYCTFYNVLRNQWFYLGVPLAEQLPQGVLFIVTTFMIVELAEVGNEGIIYGLLTTVSNLPSAVGPVLSNLIYRNFDVTEDDIISDSKHVRNQVAETYLIYYAGFLIACLTSVFLPNQKVQLQHLQRDGGKYPVIGGVVLIFCFCMLVYQQCISRVRALGGAELQERVSYVSATKDKLNAGEDYNDAKTPGELEDGALRAGGAPVYKSPEVIALLAQYACVGLVYGCIPNLLYPIIQGYYAMSGAQYNSAKTLVGIGWSLKAFIGMASDCAPIFGYRRKSWMVVGWTCCMVFLLVLACMDMGDPYYRDSSISSTPVENLTEAELLTINHDAPKKGGIVAILFGLATISYLFADVPADALVVEYAQREPIAIRGRMQSLIYVTRTIFSTVMQAVCGFCMNSARFGGDFSWDFGVHTVYIILCVPCLIMVPITFFFVHDTKVQRPHFGAYIKNLWGLIQRRATWQVMLFNFFFNLLSSGFSSTAAPYVMSKWAGVQNLNYQLMGILGNFIFAGITAAIGRWGTNWDWRRVIISTTICTTVIDAVVQYCTIYDVLRNQWFYLGVPLAENVPQGVLFIVTTFVIVELAEVGNEGIMYGMLTTVSNLPSAAGPVIANLIYSNFEVSKEKIVADSMHTRHQVAYTYAIYYGCMLAACALVLLYPSQKAQLHELQTNGGNYPVVGGCVIGFVICMLIYSITCSVLSMFESTSCLKIAGGDGC</sequence>
<dbReference type="Pfam" id="PF01171">
    <property type="entry name" value="ATP_bind_3"/>
    <property type="match status" value="1"/>
</dbReference>
<dbReference type="PANTHER" id="PTHR31585:SF5">
    <property type="entry name" value="RNA-BINDING S4 DOMAIN-CONTAINING PROTEIN"/>
    <property type="match status" value="1"/>
</dbReference>
<dbReference type="InterPro" id="IPR011990">
    <property type="entry name" value="TPR-like_helical_dom_sf"/>
</dbReference>
<dbReference type="SUPFAM" id="SSF52402">
    <property type="entry name" value="Adenine nucleotide alpha hydrolases-like"/>
    <property type="match status" value="1"/>
</dbReference>
<keyword evidence="6 13" id="KW-0812">Transmembrane</keyword>
<comment type="caution">
    <text evidence="15">The sequence shown here is derived from an EMBL/GenBank/DDBJ whole genome shotgun (WGS) entry which is preliminary data.</text>
</comment>
<dbReference type="GO" id="GO:0008033">
    <property type="term" value="P:tRNA processing"/>
    <property type="evidence" value="ECO:0007669"/>
    <property type="project" value="UniProtKB-KW"/>
</dbReference>
<protein>
    <recommendedName>
        <fullName evidence="3">tRNA(Ile)-lysidine synthetase</fullName>
        <ecNumber evidence="3">6.3.4.19</ecNumber>
    </recommendedName>
</protein>
<feature type="transmembrane region" description="Helical" evidence="13">
    <location>
        <begin position="1431"/>
        <end position="1450"/>
    </location>
</feature>
<dbReference type="InterPro" id="IPR036259">
    <property type="entry name" value="MFS_trans_sf"/>
</dbReference>
<keyword evidence="9" id="KW-0067">ATP-binding</keyword>
<dbReference type="InterPro" id="IPR012094">
    <property type="entry name" value="tRNA_Ile_lys_synt"/>
</dbReference>
<evidence type="ECO:0000256" key="4">
    <source>
        <dbReference type="ARBA" id="ARBA00022448"/>
    </source>
</evidence>
<dbReference type="Gene3D" id="3.40.50.620">
    <property type="entry name" value="HUPs"/>
    <property type="match status" value="1"/>
</dbReference>
<feature type="transmembrane region" description="Helical" evidence="13">
    <location>
        <begin position="1655"/>
        <end position="1672"/>
    </location>
</feature>
<organism evidence="15 16">
    <name type="scientific">Thraustotheca clavata</name>
    <dbReference type="NCBI Taxonomy" id="74557"/>
    <lineage>
        <taxon>Eukaryota</taxon>
        <taxon>Sar</taxon>
        <taxon>Stramenopiles</taxon>
        <taxon>Oomycota</taxon>
        <taxon>Saprolegniomycetes</taxon>
        <taxon>Saprolegniales</taxon>
        <taxon>Achlyaceae</taxon>
        <taxon>Thraustotheca</taxon>
    </lineage>
</organism>
<feature type="transmembrane region" description="Helical" evidence="13">
    <location>
        <begin position="1001"/>
        <end position="1021"/>
    </location>
</feature>
<feature type="transmembrane region" description="Helical" evidence="13">
    <location>
        <begin position="1139"/>
        <end position="1160"/>
    </location>
</feature>
<feature type="transmembrane region" description="Helical" evidence="13">
    <location>
        <begin position="707"/>
        <end position="729"/>
    </location>
</feature>
<dbReference type="OrthoDB" id="434144at2759"/>
<dbReference type="HAMAP" id="MF_01161">
    <property type="entry name" value="tRNA_Ile_lys_synt"/>
    <property type="match status" value="1"/>
</dbReference>
<feature type="transmembrane region" description="Helical" evidence="13">
    <location>
        <begin position="1692"/>
        <end position="1713"/>
    </location>
</feature>
<evidence type="ECO:0000256" key="2">
    <source>
        <dbReference type="ARBA" id="ARBA00007015"/>
    </source>
</evidence>
<keyword evidence="8" id="KW-0547">Nucleotide-binding</keyword>
<dbReference type="GO" id="GO:0005524">
    <property type="term" value="F:ATP binding"/>
    <property type="evidence" value="ECO:0007669"/>
    <property type="project" value="UniProtKB-KW"/>
</dbReference>
<dbReference type="CDD" id="cd01992">
    <property type="entry name" value="TilS_N"/>
    <property type="match status" value="1"/>
</dbReference>
<feature type="transmembrane region" description="Helical" evidence="13">
    <location>
        <begin position="938"/>
        <end position="957"/>
    </location>
</feature>
<dbReference type="SUPFAM" id="SSF48452">
    <property type="entry name" value="TPR-like"/>
    <property type="match status" value="1"/>
</dbReference>
<feature type="transmembrane region" description="Helical" evidence="13">
    <location>
        <begin position="2523"/>
        <end position="2545"/>
    </location>
</feature>
<gene>
    <name evidence="15" type="ORF">THRCLA_01396</name>
</gene>
<evidence type="ECO:0000256" key="3">
    <source>
        <dbReference type="ARBA" id="ARBA00013267"/>
    </source>
</evidence>
<feature type="transmembrane region" description="Helical" evidence="13">
    <location>
        <begin position="1350"/>
        <end position="1371"/>
    </location>
</feature>
<evidence type="ECO:0000313" key="15">
    <source>
        <dbReference type="EMBL" id="OQS06556.1"/>
    </source>
</evidence>
<dbReference type="Proteomes" id="UP000243217">
    <property type="component" value="Unassembled WGS sequence"/>
</dbReference>
<dbReference type="Pfam" id="PF03092">
    <property type="entry name" value="BT1"/>
    <property type="match status" value="6"/>
</dbReference>
<evidence type="ECO:0000256" key="13">
    <source>
        <dbReference type="SAM" id="Phobius"/>
    </source>
</evidence>
<feature type="transmembrane region" description="Helical" evidence="13">
    <location>
        <begin position="2575"/>
        <end position="2596"/>
    </location>
</feature>
<feature type="transmembrane region" description="Helical" evidence="13">
    <location>
        <begin position="2608"/>
        <end position="2626"/>
    </location>
</feature>
<feature type="transmembrane region" description="Helical" evidence="13">
    <location>
        <begin position="894"/>
        <end position="913"/>
    </location>
</feature>
<feature type="transmembrane region" description="Helical" evidence="13">
    <location>
        <begin position="2366"/>
        <end position="2386"/>
    </location>
</feature>
<dbReference type="InterPro" id="IPR014729">
    <property type="entry name" value="Rossmann-like_a/b/a_fold"/>
</dbReference>
<feature type="transmembrane region" description="Helical" evidence="13">
    <location>
        <begin position="2240"/>
        <end position="2259"/>
    </location>
</feature>
<dbReference type="EMBL" id="JNBS01000330">
    <property type="protein sequence ID" value="OQS06556.1"/>
    <property type="molecule type" value="Genomic_DNA"/>
</dbReference>
<evidence type="ECO:0000256" key="10">
    <source>
        <dbReference type="ARBA" id="ARBA00022989"/>
    </source>
</evidence>
<dbReference type="GO" id="GO:0016020">
    <property type="term" value="C:membrane"/>
    <property type="evidence" value="ECO:0007669"/>
    <property type="project" value="UniProtKB-SubCell"/>
</dbReference>
<keyword evidence="7" id="KW-0819">tRNA processing</keyword>
<feature type="transmembrane region" description="Helical" evidence="13">
    <location>
        <begin position="978"/>
        <end position="995"/>
    </location>
</feature>
<evidence type="ECO:0000256" key="11">
    <source>
        <dbReference type="ARBA" id="ARBA00023136"/>
    </source>
</evidence>
<feature type="transmembrane region" description="Helical" evidence="13">
    <location>
        <begin position="777"/>
        <end position="798"/>
    </location>
</feature>
<feature type="transmembrane region" description="Helical" evidence="13">
    <location>
        <begin position="2208"/>
        <end position="2225"/>
    </location>
</feature>
<evidence type="ECO:0000259" key="14">
    <source>
        <dbReference type="Pfam" id="PF01171"/>
    </source>
</evidence>
<evidence type="ECO:0000256" key="9">
    <source>
        <dbReference type="ARBA" id="ARBA00022840"/>
    </source>
</evidence>
<dbReference type="Pfam" id="PF06041">
    <property type="entry name" value="DUF924"/>
    <property type="match status" value="1"/>
</dbReference>
<comment type="subcellular location">
    <subcellularLocation>
        <location evidence="1">Membrane</location>
        <topology evidence="1">Multi-pass membrane protein</topology>
    </subcellularLocation>
</comment>
<keyword evidence="10 13" id="KW-1133">Transmembrane helix</keyword>
<evidence type="ECO:0000256" key="6">
    <source>
        <dbReference type="ARBA" id="ARBA00022692"/>
    </source>
</evidence>
<feature type="domain" description="tRNA(Ile)-lysidine/2-thiocytidine synthase N-terminal" evidence="14">
    <location>
        <begin position="227"/>
        <end position="398"/>
    </location>
</feature>
<feature type="transmembrane region" description="Helical" evidence="13">
    <location>
        <begin position="2066"/>
        <end position="2085"/>
    </location>
</feature>
<keyword evidence="16" id="KW-1185">Reference proteome</keyword>
<dbReference type="InterPro" id="IPR011063">
    <property type="entry name" value="TilS/TtcA_N"/>
</dbReference>
<feature type="transmembrane region" description="Helical" evidence="13">
    <location>
        <begin position="1481"/>
        <end position="1501"/>
    </location>
</feature>
<comment type="similarity">
    <text evidence="2">Belongs to the major facilitator superfamily. Folate-biopterin transporter (TC 2.A.71) family.</text>
</comment>
<evidence type="ECO:0000256" key="8">
    <source>
        <dbReference type="ARBA" id="ARBA00022741"/>
    </source>
</evidence>
<evidence type="ECO:0000256" key="5">
    <source>
        <dbReference type="ARBA" id="ARBA00022598"/>
    </source>
</evidence>
<feature type="transmembrane region" description="Helical" evidence="13">
    <location>
        <begin position="2321"/>
        <end position="2346"/>
    </location>
</feature>
<feature type="transmembrane region" description="Helical" evidence="13">
    <location>
        <begin position="1513"/>
        <end position="1532"/>
    </location>
</feature>
<keyword evidence="5" id="KW-0436">Ligase</keyword>
<name>A0A1W0A8F0_9STRA</name>
<keyword evidence="11 13" id="KW-0472">Membrane</keyword>
<dbReference type="GO" id="GO:0032267">
    <property type="term" value="F:tRNA(Ile)-lysidine synthase activity"/>
    <property type="evidence" value="ECO:0007669"/>
    <property type="project" value="UniProtKB-EC"/>
</dbReference>
<evidence type="ECO:0000313" key="16">
    <source>
        <dbReference type="Proteomes" id="UP000243217"/>
    </source>
</evidence>
<evidence type="ECO:0000256" key="1">
    <source>
        <dbReference type="ARBA" id="ARBA00004141"/>
    </source>
</evidence>
<dbReference type="InterPro" id="IPR012795">
    <property type="entry name" value="tRNA_Ile_lys_synt_N"/>
</dbReference>
<dbReference type="NCBIfam" id="TIGR02432">
    <property type="entry name" value="lysidine_TilS_N"/>
    <property type="match status" value="1"/>
</dbReference>
<accession>A0A1W0A8F0</accession>
<feature type="transmembrane region" description="Helical" evidence="13">
    <location>
        <begin position="2034"/>
        <end position="2054"/>
    </location>
</feature>
<feature type="transmembrane region" description="Helical" evidence="13">
    <location>
        <begin position="749"/>
        <end position="770"/>
    </location>
</feature>
<feature type="transmembrane region" description="Helical" evidence="13">
    <location>
        <begin position="1779"/>
        <end position="1801"/>
    </location>
</feature>
<dbReference type="Gene3D" id="1.20.58.320">
    <property type="entry name" value="TPR-like"/>
    <property type="match status" value="1"/>
</dbReference>